<name>A0A261FJ54_9BIFI</name>
<dbReference type="Proteomes" id="UP000216444">
    <property type="component" value="Unassembled WGS sequence"/>
</dbReference>
<keyword evidence="5" id="KW-0346">Stress response</keyword>
<dbReference type="AlphaFoldDB" id="A0A261FJ54"/>
<dbReference type="PROSITE" id="PS01036">
    <property type="entry name" value="HSP70_3"/>
    <property type="match status" value="1"/>
</dbReference>
<evidence type="ECO:0000313" key="8">
    <source>
        <dbReference type="EMBL" id="KAA8827040.1"/>
    </source>
</evidence>
<evidence type="ECO:0000256" key="5">
    <source>
        <dbReference type="ARBA" id="ARBA00023016"/>
    </source>
</evidence>
<keyword evidence="3 7" id="KW-0547">Nucleotide-binding</keyword>
<evidence type="ECO:0000313" key="10">
    <source>
        <dbReference type="Proteomes" id="UP000216444"/>
    </source>
</evidence>
<keyword evidence="4 7" id="KW-0067">ATP-binding</keyword>
<dbReference type="EMBL" id="RZUI01000022">
    <property type="protein sequence ID" value="KAA8827040.1"/>
    <property type="molecule type" value="Genomic_DNA"/>
</dbReference>
<dbReference type="InterPro" id="IPR029047">
    <property type="entry name" value="HSP70_peptide-bd_sf"/>
</dbReference>
<evidence type="ECO:0000256" key="1">
    <source>
        <dbReference type="ARBA" id="ARBA00007381"/>
    </source>
</evidence>
<comment type="similarity">
    <text evidence="1 7">Belongs to the heat shock protein 70 family.</text>
</comment>
<dbReference type="Gene3D" id="3.30.420.40">
    <property type="match status" value="2"/>
</dbReference>
<dbReference type="PANTHER" id="PTHR19375">
    <property type="entry name" value="HEAT SHOCK PROTEIN 70KDA"/>
    <property type="match status" value="1"/>
</dbReference>
<evidence type="ECO:0000256" key="6">
    <source>
        <dbReference type="ARBA" id="ARBA00023186"/>
    </source>
</evidence>
<dbReference type="OrthoDB" id="9766019at2"/>
<dbReference type="FunFam" id="3.90.640.10:FF:000003">
    <property type="entry name" value="Molecular chaperone DnaK"/>
    <property type="match status" value="1"/>
</dbReference>
<dbReference type="CDD" id="cd24029">
    <property type="entry name" value="ASKHA_NBD_HSP70_DnaK_HscA_HscC"/>
    <property type="match status" value="1"/>
</dbReference>
<evidence type="ECO:0000256" key="7">
    <source>
        <dbReference type="RuleBase" id="RU003322"/>
    </source>
</evidence>
<dbReference type="GO" id="GO:0140662">
    <property type="term" value="F:ATP-dependent protein folding chaperone"/>
    <property type="evidence" value="ECO:0007669"/>
    <property type="project" value="InterPro"/>
</dbReference>
<dbReference type="Gene3D" id="2.60.34.10">
    <property type="entry name" value="Substrate Binding Domain Of DNAk, Chain A, domain 1"/>
    <property type="match status" value="1"/>
</dbReference>
<reference evidence="8 11" key="2">
    <citation type="journal article" date="2019" name="Syst. Appl. Microbiol.">
        <title>Characterization of Bifidobacterium species in feaces of the Egyptian fruit bat: Description of B. vespertilionis sp. nov. and B. rousetti sp. nov.</title>
        <authorList>
            <person name="Modesto M."/>
            <person name="Satti M."/>
            <person name="Watanabe K."/>
            <person name="Puglisi E."/>
            <person name="Morelli L."/>
            <person name="Huang C.-H."/>
            <person name="Liou J.-S."/>
            <person name="Miyashita M."/>
            <person name="Tamura T."/>
            <person name="Saito S."/>
            <person name="Mori K."/>
            <person name="Huang L."/>
            <person name="Sciavilla P."/>
            <person name="Sandri C."/>
            <person name="Spiezio C."/>
            <person name="Vitali F."/>
            <person name="Cavalieri D."/>
            <person name="Perpetuini G."/>
            <person name="Tofalo R."/>
            <person name="Bonetti A."/>
            <person name="Arita M."/>
            <person name="Mattarelli P."/>
        </authorList>
    </citation>
    <scope>NUCLEOTIDE SEQUENCE [LARGE SCALE GENOMIC DNA]</scope>
    <source>
        <strain evidence="8 11">RST7</strain>
    </source>
</reference>
<evidence type="ECO:0000313" key="9">
    <source>
        <dbReference type="EMBL" id="OZG59088.1"/>
    </source>
</evidence>
<comment type="caution">
    <text evidence="9">The sequence shown here is derived from an EMBL/GenBank/DDBJ whole genome shotgun (WGS) entry which is preliminary data.</text>
</comment>
<dbReference type="Gene3D" id="3.90.640.10">
    <property type="entry name" value="Actin, Chain A, domain 4"/>
    <property type="match status" value="1"/>
</dbReference>
<dbReference type="FunFam" id="3.30.420.40:FF:000071">
    <property type="entry name" value="Molecular chaperone DnaK"/>
    <property type="match status" value="1"/>
</dbReference>
<dbReference type="PROSITE" id="PS00329">
    <property type="entry name" value="HSP70_2"/>
    <property type="match status" value="1"/>
</dbReference>
<dbReference type="EMBL" id="MWWV01000002">
    <property type="protein sequence ID" value="OZG59088.1"/>
    <property type="molecule type" value="Genomic_DNA"/>
</dbReference>
<keyword evidence="2" id="KW-0597">Phosphoprotein</keyword>
<dbReference type="PROSITE" id="PS00297">
    <property type="entry name" value="HSP70_1"/>
    <property type="match status" value="1"/>
</dbReference>
<proteinExistence type="inferred from homology"/>
<dbReference type="PRINTS" id="PR00301">
    <property type="entry name" value="HEATSHOCK70"/>
</dbReference>
<evidence type="ECO:0000256" key="4">
    <source>
        <dbReference type="ARBA" id="ARBA00022840"/>
    </source>
</evidence>
<keyword evidence="6" id="KW-0143">Chaperone</keyword>
<keyword evidence="10" id="KW-1185">Reference proteome</keyword>
<dbReference type="InterPro" id="IPR013126">
    <property type="entry name" value="Hsp_70_fam"/>
</dbReference>
<protein>
    <submittedName>
        <fullName evidence="9">2-alkenal reductase</fullName>
    </submittedName>
    <submittedName>
        <fullName evidence="8">Hsp70 family protein</fullName>
    </submittedName>
</protein>
<dbReference type="InterPro" id="IPR043129">
    <property type="entry name" value="ATPase_NBD"/>
</dbReference>
<dbReference type="SUPFAM" id="SSF100920">
    <property type="entry name" value="Heat shock protein 70kD (HSP70), peptide-binding domain"/>
    <property type="match status" value="1"/>
</dbReference>
<evidence type="ECO:0000256" key="3">
    <source>
        <dbReference type="ARBA" id="ARBA00022741"/>
    </source>
</evidence>
<dbReference type="GO" id="GO:0005524">
    <property type="term" value="F:ATP binding"/>
    <property type="evidence" value="ECO:0007669"/>
    <property type="project" value="UniProtKB-KW"/>
</dbReference>
<gene>
    <name evidence="9" type="ORF">BTIS_0241</name>
    <name evidence="8" type="ORF">EMO89_11275</name>
</gene>
<reference evidence="9 10" key="1">
    <citation type="journal article" date="2017" name="BMC Genomics">
        <title>Comparative genomic and phylogenomic analyses of the Bifidobacteriaceae family.</title>
        <authorList>
            <person name="Lugli G.A."/>
            <person name="Milani C."/>
            <person name="Turroni F."/>
            <person name="Duranti S."/>
            <person name="Mancabelli L."/>
            <person name="Mangifesta M."/>
            <person name="Ferrario C."/>
            <person name="Modesto M."/>
            <person name="Mattarelli P."/>
            <person name="Jiri K."/>
            <person name="van Sinderen D."/>
            <person name="Ventura M."/>
        </authorList>
    </citation>
    <scope>NUCLEOTIDE SEQUENCE [LARGE SCALE GENOMIC DNA]</scope>
    <source>
        <strain evidence="9 10">DSM 100201</strain>
    </source>
</reference>
<dbReference type="Proteomes" id="UP000412028">
    <property type="component" value="Unassembled WGS sequence"/>
</dbReference>
<dbReference type="Pfam" id="PF00012">
    <property type="entry name" value="HSP70"/>
    <property type="match status" value="1"/>
</dbReference>
<dbReference type="SUPFAM" id="SSF53067">
    <property type="entry name" value="Actin-like ATPase domain"/>
    <property type="match status" value="2"/>
</dbReference>
<dbReference type="InterPro" id="IPR018181">
    <property type="entry name" value="Heat_shock_70_CS"/>
</dbReference>
<accession>A0A261FJ54</accession>
<organism evidence="9 10">
    <name type="scientific">Bifidobacterium tissieri</name>
    <dbReference type="NCBI Taxonomy" id="1630162"/>
    <lineage>
        <taxon>Bacteria</taxon>
        <taxon>Bacillati</taxon>
        <taxon>Actinomycetota</taxon>
        <taxon>Actinomycetes</taxon>
        <taxon>Bifidobacteriales</taxon>
        <taxon>Bifidobacteriaceae</taxon>
        <taxon>Bifidobacterium</taxon>
    </lineage>
</organism>
<evidence type="ECO:0000313" key="11">
    <source>
        <dbReference type="Proteomes" id="UP000412028"/>
    </source>
</evidence>
<evidence type="ECO:0000256" key="2">
    <source>
        <dbReference type="ARBA" id="ARBA00022553"/>
    </source>
</evidence>
<sequence length="553" mass="60233">MSKYVYGIDLGTTYSCIAYQDEDGRPTVVKNMDTNSDTTPSVVQWGEDGTVIVGQEAKDTAVLEPERTSAFVKRLIGKSPVAITIDGKDISPTEVSSYTLRELAKQAGAQLDDEVKDVVITCPAYFGEAERTATKQAGEIAGLNVLAIIEEPTAAAICYGVTRADEDKNVLIYDLGGGTFDITVMKITNGEIRVITTEGDHDLGGKNWDDALSGVMVDKFLESSGYDGDPFTDEDNNEFLQDLALKAEKMKQALSNRTTAKTILDYNGNHARIEVSREEFEDVTKDLLDTTVSLTRKAMADAEAEGVKVDEILLVGGSTKMPQVQEMIKREFDIETKNFEPDEAVAKGAAIFAILQATKQSEVKENEVKEQDAEGNDVARDTTTGETRILPTIGGGSVMPTNITADTKVISVSTKSFGIKALNPETNQLLIFNIIKKNDELPARATQTFATQEDNQPLAAIELYETPEKVDSYEVDEDLKLGDAELILPPNTPANSPIEITLDLQEDGTINLHAQKPDTGEKVDAVFKSENVMTQEEIEEAKARVSTGLQMTM</sequence>
<dbReference type="RefSeq" id="WP_094661883.1">
    <property type="nucleotide sequence ID" value="NZ_MWWV01000002.1"/>
</dbReference>